<evidence type="ECO:0000313" key="1">
    <source>
        <dbReference type="EMBL" id="CBK42484.1"/>
    </source>
</evidence>
<dbReference type="Proteomes" id="UP000001660">
    <property type="component" value="Chromosome"/>
</dbReference>
<dbReference type="EMBL" id="FP929003">
    <property type="protein sequence ID" value="CBK42484.1"/>
    <property type="molecule type" value="Genomic_DNA"/>
</dbReference>
<proteinExistence type="predicted"/>
<name>D8PGU7_9BACT</name>
<dbReference type="OrthoDB" id="9799740at2"/>
<gene>
    <name evidence="1" type="ORF">NIDE2779</name>
</gene>
<reference evidence="1 2" key="1">
    <citation type="journal article" date="2010" name="Proc. Natl. Acad. Sci. U.S.A.">
        <title>A Nitrospira metagenome illuminates the physiology and evolution of globally important nitrite-oxidizing bacteria.</title>
        <authorList>
            <person name="Lucker S."/>
            <person name="Wagner M."/>
            <person name="Maixner F."/>
            <person name="Pelletier E."/>
            <person name="Koch H."/>
            <person name="Vacherie B."/>
            <person name="Rattei T."/>
            <person name="Sinninghe Damste J."/>
            <person name="Spieck E."/>
            <person name="Le Paslier D."/>
            <person name="Daims H."/>
        </authorList>
    </citation>
    <scope>NUCLEOTIDE SEQUENCE [LARGE SCALE GENOMIC DNA]</scope>
</reference>
<organism evidence="1 2">
    <name type="scientific">Nitrospira defluvii</name>
    <dbReference type="NCBI Taxonomy" id="330214"/>
    <lineage>
        <taxon>Bacteria</taxon>
        <taxon>Pseudomonadati</taxon>
        <taxon>Nitrospirota</taxon>
        <taxon>Nitrospiria</taxon>
        <taxon>Nitrospirales</taxon>
        <taxon>Nitrospiraceae</taxon>
        <taxon>Nitrospira</taxon>
    </lineage>
</organism>
<evidence type="ECO:0008006" key="3">
    <source>
        <dbReference type="Google" id="ProtNLM"/>
    </source>
</evidence>
<protein>
    <recommendedName>
        <fullName evidence="3">HEPN domain-containing protein</fullName>
    </recommendedName>
</protein>
<evidence type="ECO:0000313" key="2">
    <source>
        <dbReference type="Proteomes" id="UP000001660"/>
    </source>
</evidence>
<accession>D8PGU7</accession>
<keyword evidence="2" id="KW-1185">Reference proteome</keyword>
<dbReference type="HOGENOM" id="CLU_2521469_0_0_0"/>
<dbReference type="KEGG" id="nde:NIDE2779"/>
<dbReference type="AlphaFoldDB" id="D8PGU7"/>
<sequence length="84" mass="9867">MTEKRLTDALELFALSQPFTREQLDQKREALLHIWTPRRFANLTNNPKKYMQAYTKAEEMTRLVEASYTLLSALVVPDDDHRLS</sequence>